<evidence type="ECO:0000256" key="2">
    <source>
        <dbReference type="ARBA" id="ARBA00003921"/>
    </source>
</evidence>
<dbReference type="SUPFAM" id="SSF56176">
    <property type="entry name" value="FAD-binding/transporter-associated domain-like"/>
    <property type="match status" value="1"/>
</dbReference>
<keyword evidence="13 16" id="KW-0131">Cell cycle</keyword>
<evidence type="ECO:0000256" key="8">
    <source>
        <dbReference type="ARBA" id="ARBA00022827"/>
    </source>
</evidence>
<dbReference type="eggNOG" id="COG0812">
    <property type="taxonomic scope" value="Bacteria"/>
</dbReference>
<dbReference type="Pfam" id="PF01565">
    <property type="entry name" value="FAD_binding_4"/>
    <property type="match status" value="1"/>
</dbReference>
<dbReference type="EC" id="1.3.1.98" evidence="16"/>
<organism evidence="18 19">
    <name type="scientific">Cellulosilyticum lentocellum (strain ATCC 49066 / DSM 5427 / NCIMB 11756 / RHM5)</name>
    <name type="common">Clostridium lentocellum</name>
    <dbReference type="NCBI Taxonomy" id="642492"/>
    <lineage>
        <taxon>Bacteria</taxon>
        <taxon>Bacillati</taxon>
        <taxon>Bacillota</taxon>
        <taxon>Clostridia</taxon>
        <taxon>Lachnospirales</taxon>
        <taxon>Cellulosilyticaceae</taxon>
        <taxon>Cellulosilyticum</taxon>
    </lineage>
</organism>
<evidence type="ECO:0000256" key="5">
    <source>
        <dbReference type="ARBA" id="ARBA00022490"/>
    </source>
</evidence>
<dbReference type="Gene3D" id="3.30.43.10">
    <property type="entry name" value="Uridine Diphospho-n-acetylenolpyruvylglucosamine Reductase, domain 2"/>
    <property type="match status" value="1"/>
</dbReference>
<evidence type="ECO:0000256" key="12">
    <source>
        <dbReference type="ARBA" id="ARBA00023002"/>
    </source>
</evidence>
<keyword evidence="7 16" id="KW-0285">Flavoprotein</keyword>
<dbReference type="SUPFAM" id="SSF56194">
    <property type="entry name" value="Uridine diphospho-N-Acetylenolpyruvylglucosamine reductase, MurB, C-terminal domain"/>
    <property type="match status" value="1"/>
</dbReference>
<keyword evidence="10 16" id="KW-0133">Cell shape</keyword>
<accession>F2JLU7</accession>
<protein>
    <recommendedName>
        <fullName evidence="16">UDP-N-acetylenolpyruvoylglucosamine reductase</fullName>
        <ecNumber evidence="16">1.3.1.98</ecNumber>
    </recommendedName>
    <alternativeName>
        <fullName evidence="16">UDP-N-acetylmuramate dehydrogenase</fullName>
    </alternativeName>
</protein>
<keyword evidence="19" id="KW-1185">Reference proteome</keyword>
<dbReference type="GO" id="GO:0008762">
    <property type="term" value="F:UDP-N-acetylmuramate dehydrogenase activity"/>
    <property type="evidence" value="ECO:0007669"/>
    <property type="project" value="UniProtKB-UniRule"/>
</dbReference>
<dbReference type="InterPro" id="IPR006094">
    <property type="entry name" value="Oxid_FAD_bind_N"/>
</dbReference>
<comment type="pathway">
    <text evidence="4 16">Cell wall biogenesis; peptidoglycan biosynthesis.</text>
</comment>
<comment type="subcellular location">
    <subcellularLocation>
        <location evidence="3 16">Cytoplasm</location>
    </subcellularLocation>
</comment>
<dbReference type="GO" id="GO:0071555">
    <property type="term" value="P:cell wall organization"/>
    <property type="evidence" value="ECO:0007669"/>
    <property type="project" value="UniProtKB-KW"/>
</dbReference>
<comment type="cofactor">
    <cofactor evidence="1 16">
        <name>FAD</name>
        <dbReference type="ChEBI" id="CHEBI:57692"/>
    </cofactor>
</comment>
<feature type="active site" evidence="16">
    <location>
        <position position="177"/>
    </location>
</feature>
<feature type="domain" description="FAD-binding PCMH-type" evidence="17">
    <location>
        <begin position="33"/>
        <end position="198"/>
    </location>
</feature>
<evidence type="ECO:0000256" key="14">
    <source>
        <dbReference type="ARBA" id="ARBA00023316"/>
    </source>
</evidence>
<evidence type="ECO:0000259" key="17">
    <source>
        <dbReference type="PROSITE" id="PS51387"/>
    </source>
</evidence>
<dbReference type="InterPro" id="IPR003170">
    <property type="entry name" value="MurB"/>
</dbReference>
<dbReference type="InterPro" id="IPR016166">
    <property type="entry name" value="FAD-bd_PCMH"/>
</dbReference>
<evidence type="ECO:0000256" key="13">
    <source>
        <dbReference type="ARBA" id="ARBA00023306"/>
    </source>
</evidence>
<dbReference type="NCBIfam" id="NF010480">
    <property type="entry name" value="PRK13905.1"/>
    <property type="match status" value="1"/>
</dbReference>
<evidence type="ECO:0000256" key="15">
    <source>
        <dbReference type="ARBA" id="ARBA00048914"/>
    </source>
</evidence>
<keyword evidence="12 16" id="KW-0560">Oxidoreductase</keyword>
<dbReference type="Gene3D" id="3.90.78.10">
    <property type="entry name" value="UDP-N-acetylenolpyruvoylglucosamine reductase, C-terminal domain"/>
    <property type="match status" value="1"/>
</dbReference>
<dbReference type="EMBL" id="CP002582">
    <property type="protein sequence ID" value="ADZ84623.1"/>
    <property type="molecule type" value="Genomic_DNA"/>
</dbReference>
<keyword evidence="8 16" id="KW-0274">FAD</keyword>
<evidence type="ECO:0000313" key="19">
    <source>
        <dbReference type="Proteomes" id="UP000008467"/>
    </source>
</evidence>
<evidence type="ECO:0000313" key="18">
    <source>
        <dbReference type="EMBL" id="ADZ84623.1"/>
    </source>
</evidence>
<dbReference type="PROSITE" id="PS51387">
    <property type="entry name" value="FAD_PCMH"/>
    <property type="match status" value="1"/>
</dbReference>
<dbReference type="KEGG" id="cle:Clole_2926"/>
<evidence type="ECO:0000256" key="1">
    <source>
        <dbReference type="ARBA" id="ARBA00001974"/>
    </source>
</evidence>
<dbReference type="InterPro" id="IPR036318">
    <property type="entry name" value="FAD-bd_PCMH-like_sf"/>
</dbReference>
<evidence type="ECO:0000256" key="4">
    <source>
        <dbReference type="ARBA" id="ARBA00004752"/>
    </source>
</evidence>
<dbReference type="GO" id="GO:0009252">
    <property type="term" value="P:peptidoglycan biosynthetic process"/>
    <property type="evidence" value="ECO:0007669"/>
    <property type="project" value="UniProtKB-UniRule"/>
</dbReference>
<reference evidence="18 19" key="1">
    <citation type="journal article" date="2011" name="J. Bacteriol.">
        <title>Complete genome sequence of the cellulose-degrading bacterium Cellulosilyticum lentocellum.</title>
        <authorList>
            <consortium name="US DOE Joint Genome Institute"/>
            <person name="Miller D.A."/>
            <person name="Suen G."/>
            <person name="Bruce D."/>
            <person name="Copeland A."/>
            <person name="Cheng J.F."/>
            <person name="Detter C."/>
            <person name="Goodwin L.A."/>
            <person name="Han C.S."/>
            <person name="Hauser L.J."/>
            <person name="Land M.L."/>
            <person name="Lapidus A."/>
            <person name="Lucas S."/>
            <person name="Meincke L."/>
            <person name="Pitluck S."/>
            <person name="Tapia R."/>
            <person name="Teshima H."/>
            <person name="Woyke T."/>
            <person name="Fox B.G."/>
            <person name="Angert E.R."/>
            <person name="Currie C.R."/>
        </authorList>
    </citation>
    <scope>NUCLEOTIDE SEQUENCE [LARGE SCALE GENOMIC DNA]</scope>
    <source>
        <strain evidence="19">ATCC 49066 / DSM 5427 / NCIMB 11756 / RHM5</strain>
    </source>
</reference>
<name>F2JLU7_CELLD</name>
<keyword evidence="6 16" id="KW-0132">Cell division</keyword>
<comment type="function">
    <text evidence="2 16">Cell wall formation.</text>
</comment>
<dbReference type="HAMAP" id="MF_00037">
    <property type="entry name" value="MurB"/>
    <property type="match status" value="1"/>
</dbReference>
<dbReference type="STRING" id="642492.Clole_2926"/>
<dbReference type="UniPathway" id="UPA00219"/>
<gene>
    <name evidence="16" type="primary">murB</name>
    <name evidence="18" type="ordered locus">Clole_2926</name>
</gene>
<comment type="similarity">
    <text evidence="16">Belongs to the MurB family.</text>
</comment>
<evidence type="ECO:0000256" key="6">
    <source>
        <dbReference type="ARBA" id="ARBA00022618"/>
    </source>
</evidence>
<comment type="catalytic activity">
    <reaction evidence="15 16">
        <text>UDP-N-acetyl-alpha-D-muramate + NADP(+) = UDP-N-acetyl-3-O-(1-carboxyvinyl)-alpha-D-glucosamine + NADPH + H(+)</text>
        <dbReference type="Rhea" id="RHEA:12248"/>
        <dbReference type="ChEBI" id="CHEBI:15378"/>
        <dbReference type="ChEBI" id="CHEBI:57783"/>
        <dbReference type="ChEBI" id="CHEBI:58349"/>
        <dbReference type="ChEBI" id="CHEBI:68483"/>
        <dbReference type="ChEBI" id="CHEBI:70757"/>
        <dbReference type="EC" id="1.3.1.98"/>
    </reaction>
</comment>
<dbReference type="RefSeq" id="WP_013657903.1">
    <property type="nucleotide sequence ID" value="NC_015275.1"/>
</dbReference>
<dbReference type="GO" id="GO:0071949">
    <property type="term" value="F:FAD binding"/>
    <property type="evidence" value="ECO:0007669"/>
    <property type="project" value="InterPro"/>
</dbReference>
<dbReference type="InterPro" id="IPR016167">
    <property type="entry name" value="FAD-bd_PCMH_sub1"/>
</dbReference>
<dbReference type="GO" id="GO:0008360">
    <property type="term" value="P:regulation of cell shape"/>
    <property type="evidence" value="ECO:0007669"/>
    <property type="project" value="UniProtKB-KW"/>
</dbReference>
<dbReference type="NCBIfam" id="TIGR00179">
    <property type="entry name" value="murB"/>
    <property type="match status" value="1"/>
</dbReference>
<dbReference type="InterPro" id="IPR011601">
    <property type="entry name" value="MurB_C"/>
</dbReference>
<dbReference type="InterPro" id="IPR016169">
    <property type="entry name" value="FAD-bd_PCMH_sub2"/>
</dbReference>
<evidence type="ECO:0000256" key="10">
    <source>
        <dbReference type="ARBA" id="ARBA00022960"/>
    </source>
</evidence>
<evidence type="ECO:0000256" key="7">
    <source>
        <dbReference type="ARBA" id="ARBA00022630"/>
    </source>
</evidence>
<keyword evidence="14 16" id="KW-0961">Cell wall biogenesis/degradation</keyword>
<evidence type="ECO:0000256" key="16">
    <source>
        <dbReference type="HAMAP-Rule" id="MF_00037"/>
    </source>
</evidence>
<keyword evidence="5 16" id="KW-0963">Cytoplasm</keyword>
<feature type="active site" description="Proton donor" evidence="16">
    <location>
        <position position="227"/>
    </location>
</feature>
<evidence type="ECO:0000256" key="11">
    <source>
        <dbReference type="ARBA" id="ARBA00022984"/>
    </source>
</evidence>
<dbReference type="PANTHER" id="PTHR21071:SF4">
    <property type="entry name" value="UDP-N-ACETYLENOLPYRUVOYLGLUCOSAMINE REDUCTASE"/>
    <property type="match status" value="1"/>
</dbReference>
<dbReference type="AlphaFoldDB" id="F2JLU7"/>
<sequence length="303" mass="33387">MDINKIVQLLSEKIPTQHILTHEPMKNYTTFKIGGLADIMVKPENKEQLSTILQVCATEKVPYYILGNGSNLLVSDAGYRGVIIQLYNQFAEITVEDNRITAQSGALLARIAAKALENELTGFEFAHGIPGTLGGAVVMNAGAYGGEMKHVIASCEVMTPEGEILKLSNEELELGYRTSVIQKKGYIVLEATFILEPGDKEKIQELMKDYAGRRRDKQPLDKPSAGSTFKRPEGYFAGKLIMDSGLRGFQVGGAMISDKHCGFVVNTGEATCEDVIHLIQEVKRIVKEKFDVELEPEVKMLGF</sequence>
<keyword evidence="9 16" id="KW-0521">NADP</keyword>
<evidence type="ECO:0000256" key="9">
    <source>
        <dbReference type="ARBA" id="ARBA00022857"/>
    </source>
</evidence>
<evidence type="ECO:0000256" key="3">
    <source>
        <dbReference type="ARBA" id="ARBA00004496"/>
    </source>
</evidence>
<proteinExistence type="inferred from homology"/>
<dbReference type="HOGENOM" id="CLU_035304_1_1_9"/>
<feature type="active site" evidence="16">
    <location>
        <position position="297"/>
    </location>
</feature>
<keyword evidence="11 16" id="KW-0573">Peptidoglycan synthesis</keyword>
<dbReference type="InterPro" id="IPR036635">
    <property type="entry name" value="MurB_C_sf"/>
</dbReference>
<dbReference type="Gene3D" id="3.30.465.10">
    <property type="match status" value="1"/>
</dbReference>
<dbReference type="Pfam" id="PF02873">
    <property type="entry name" value="MurB_C"/>
    <property type="match status" value="1"/>
</dbReference>
<dbReference type="GO" id="GO:0051301">
    <property type="term" value="P:cell division"/>
    <property type="evidence" value="ECO:0007669"/>
    <property type="project" value="UniProtKB-KW"/>
</dbReference>
<dbReference type="PANTHER" id="PTHR21071">
    <property type="entry name" value="UDP-N-ACETYLENOLPYRUVOYLGLUCOSAMINE REDUCTASE"/>
    <property type="match status" value="1"/>
</dbReference>
<dbReference type="Proteomes" id="UP000008467">
    <property type="component" value="Chromosome"/>
</dbReference>
<dbReference type="GO" id="GO:0005829">
    <property type="term" value="C:cytosol"/>
    <property type="evidence" value="ECO:0007669"/>
    <property type="project" value="TreeGrafter"/>
</dbReference>